<feature type="transmembrane region" description="Helical" evidence="7">
    <location>
        <begin position="31"/>
        <end position="48"/>
    </location>
</feature>
<keyword evidence="4 7" id="KW-0812">Transmembrane</keyword>
<dbReference type="PANTHER" id="PTHR43266">
    <property type="entry name" value="MACROLIDE-EFFLUX PROTEIN"/>
    <property type="match status" value="1"/>
</dbReference>
<evidence type="ECO:0000256" key="7">
    <source>
        <dbReference type="SAM" id="Phobius"/>
    </source>
</evidence>
<feature type="transmembrane region" description="Helical" evidence="7">
    <location>
        <begin position="402"/>
        <end position="420"/>
    </location>
</feature>
<feature type="transmembrane region" description="Helical" evidence="7">
    <location>
        <begin position="373"/>
        <end position="396"/>
    </location>
</feature>
<name>A0A193LGZ8_9GAMM</name>
<keyword evidence="6 7" id="KW-0472">Membrane</keyword>
<feature type="transmembrane region" description="Helical" evidence="7">
    <location>
        <begin position="178"/>
        <end position="195"/>
    </location>
</feature>
<dbReference type="InterPro" id="IPR011701">
    <property type="entry name" value="MFS"/>
</dbReference>
<dbReference type="STRING" id="1548547.BA177_11970"/>
<keyword evidence="2" id="KW-0813">Transport</keyword>
<keyword evidence="9" id="KW-0012">Acyltransferase</keyword>
<feature type="transmembrane region" description="Helical" evidence="7">
    <location>
        <begin position="155"/>
        <end position="172"/>
    </location>
</feature>
<evidence type="ECO:0000259" key="8">
    <source>
        <dbReference type="SMART" id="SM00563"/>
    </source>
</evidence>
<accession>A0A193LGZ8</accession>
<protein>
    <submittedName>
        <fullName evidence="9">Glycerol acyltransferase</fullName>
    </submittedName>
</protein>
<dbReference type="Gene3D" id="1.20.1250.20">
    <property type="entry name" value="MFS general substrate transporter like domains"/>
    <property type="match status" value="1"/>
</dbReference>
<proteinExistence type="predicted"/>
<feature type="transmembrane region" description="Helical" evidence="7">
    <location>
        <begin position="112"/>
        <end position="134"/>
    </location>
</feature>
<dbReference type="InterPro" id="IPR002123">
    <property type="entry name" value="Plipid/glycerol_acylTrfase"/>
</dbReference>
<dbReference type="RefSeq" id="WP_068616502.1">
    <property type="nucleotide sequence ID" value="NZ_CP016268.1"/>
</dbReference>
<dbReference type="GO" id="GO:0022857">
    <property type="term" value="F:transmembrane transporter activity"/>
    <property type="evidence" value="ECO:0007669"/>
    <property type="project" value="InterPro"/>
</dbReference>
<dbReference type="OrthoDB" id="9803968at2"/>
<gene>
    <name evidence="9" type="ORF">BA177_11970</name>
</gene>
<evidence type="ECO:0000256" key="6">
    <source>
        <dbReference type="ARBA" id="ARBA00023136"/>
    </source>
</evidence>
<feature type="transmembrane region" description="Helical" evidence="7">
    <location>
        <begin position="339"/>
        <end position="361"/>
    </location>
</feature>
<evidence type="ECO:0000256" key="5">
    <source>
        <dbReference type="ARBA" id="ARBA00022989"/>
    </source>
</evidence>
<comment type="subcellular location">
    <subcellularLocation>
        <location evidence="1">Cell membrane</location>
        <topology evidence="1">Multi-pass membrane protein</topology>
    </subcellularLocation>
</comment>
<dbReference type="CDD" id="cd06173">
    <property type="entry name" value="MFS_MefA_like"/>
    <property type="match status" value="1"/>
</dbReference>
<dbReference type="Proteomes" id="UP000092695">
    <property type="component" value="Chromosome"/>
</dbReference>
<evidence type="ECO:0000313" key="9">
    <source>
        <dbReference type="EMBL" id="ANO51820.1"/>
    </source>
</evidence>
<keyword evidence="5 7" id="KW-1133">Transmembrane helix</keyword>
<dbReference type="AlphaFoldDB" id="A0A193LGZ8"/>
<organism evidence="9 10">
    <name type="scientific">Woeseia oceani</name>
    <dbReference type="NCBI Taxonomy" id="1548547"/>
    <lineage>
        <taxon>Bacteria</taxon>
        <taxon>Pseudomonadati</taxon>
        <taxon>Pseudomonadota</taxon>
        <taxon>Gammaproteobacteria</taxon>
        <taxon>Woeseiales</taxon>
        <taxon>Woeseiaceae</taxon>
        <taxon>Woeseia</taxon>
    </lineage>
</organism>
<dbReference type="CDD" id="cd07989">
    <property type="entry name" value="LPLAT_AGPAT-like"/>
    <property type="match status" value="1"/>
</dbReference>
<sequence length="626" mass="69011">MSNNNQFALLRQRRFAPFFLTQFLGAFNDNIFRNGLVILVTFQATLVAGMDASLLANVAVALFILPFFLFSASAGQIADKYEKSRLIRIIKIVEIVLMTLAAFAFLNGSYKSLLFVLFLMGCQSTMFGPLKYAYLPQQLRSEELIGGNALVESGTYVAIILGLIVGGISVATDSGNQLLIGTCLLAVATFGYVSSRGIPPTPAVDPALTLNWNAWTETWRMVAFAREERSVFLSILGISWFWFFGTAVTVQVPAYTLVILNGNEEITTVLLVAFAVGVGAGSLLCERMSGRRIELGLVPFGSIGLSLFAIDLYFAQPIAQISAVSTVAEFLARAGSWRVLFDIVMLGAFGAFYSVPLYAMIQDRAERTHLSRIIAANNIINSLFMVIAALLALILLNAGVTIPQFFLVLAAMNAVVAIYIYTLLPEFLMRFLVWILVSTLYRIRASGLDNIPKEGPALLVCNHVSYVDALIIGACVRRPVRFVMWYKIFQIPLLRFVFDTAKAIPIASARENAELLEESFERIDKELMAGNLVCIFPEGAITRDGHVHPFRPGMERILERRPVPVVPLALGGLWGSWFSRRRGQLRTIPIRLLAAVSLRIGNAVPARDATAARMELLVRTLRGDDR</sequence>
<dbReference type="GO" id="GO:0005886">
    <property type="term" value="C:plasma membrane"/>
    <property type="evidence" value="ECO:0007669"/>
    <property type="project" value="UniProtKB-SubCell"/>
</dbReference>
<feature type="transmembrane region" description="Helical" evidence="7">
    <location>
        <begin position="297"/>
        <end position="319"/>
    </location>
</feature>
<dbReference type="EMBL" id="CP016268">
    <property type="protein sequence ID" value="ANO51820.1"/>
    <property type="molecule type" value="Genomic_DNA"/>
</dbReference>
<dbReference type="SUPFAM" id="SSF69593">
    <property type="entry name" value="Glycerol-3-phosphate (1)-acyltransferase"/>
    <property type="match status" value="1"/>
</dbReference>
<keyword evidence="10" id="KW-1185">Reference proteome</keyword>
<dbReference type="InterPro" id="IPR036259">
    <property type="entry name" value="MFS_trans_sf"/>
</dbReference>
<feature type="domain" description="Phospholipid/glycerol acyltransferase" evidence="8">
    <location>
        <begin position="457"/>
        <end position="573"/>
    </location>
</feature>
<evidence type="ECO:0000256" key="1">
    <source>
        <dbReference type="ARBA" id="ARBA00004651"/>
    </source>
</evidence>
<dbReference type="KEGG" id="woc:BA177_11970"/>
<feature type="transmembrane region" description="Helical" evidence="7">
    <location>
        <begin position="86"/>
        <end position="106"/>
    </location>
</feature>
<dbReference type="Pfam" id="PF07690">
    <property type="entry name" value="MFS_1"/>
    <property type="match status" value="1"/>
</dbReference>
<evidence type="ECO:0000256" key="2">
    <source>
        <dbReference type="ARBA" id="ARBA00022448"/>
    </source>
</evidence>
<dbReference type="PANTHER" id="PTHR43266:SF2">
    <property type="entry name" value="MAJOR FACILITATOR SUPERFAMILY (MFS) PROFILE DOMAIN-CONTAINING PROTEIN"/>
    <property type="match status" value="1"/>
</dbReference>
<keyword evidence="3" id="KW-1003">Cell membrane</keyword>
<dbReference type="Pfam" id="PF01553">
    <property type="entry name" value="Acyltransferase"/>
    <property type="match status" value="1"/>
</dbReference>
<dbReference type="SUPFAM" id="SSF103473">
    <property type="entry name" value="MFS general substrate transporter"/>
    <property type="match status" value="1"/>
</dbReference>
<evidence type="ECO:0000256" key="3">
    <source>
        <dbReference type="ARBA" id="ARBA00022475"/>
    </source>
</evidence>
<evidence type="ECO:0000313" key="10">
    <source>
        <dbReference type="Proteomes" id="UP000092695"/>
    </source>
</evidence>
<reference evidence="9 10" key="1">
    <citation type="submission" date="2016-06" db="EMBL/GenBank/DDBJ databases">
        <title>Complete genome sequence of a deep-branching marine Gamma Proteobacterium Woeseia oceani type strain XK5.</title>
        <authorList>
            <person name="Mu D."/>
            <person name="Du Z."/>
        </authorList>
    </citation>
    <scope>NUCLEOTIDE SEQUENCE [LARGE SCALE GENOMIC DNA]</scope>
    <source>
        <strain evidence="9 10">XK5</strain>
    </source>
</reference>
<dbReference type="GO" id="GO:0016746">
    <property type="term" value="F:acyltransferase activity"/>
    <property type="evidence" value="ECO:0007669"/>
    <property type="project" value="UniProtKB-KW"/>
</dbReference>
<evidence type="ECO:0000256" key="4">
    <source>
        <dbReference type="ARBA" id="ARBA00022692"/>
    </source>
</evidence>
<feature type="transmembrane region" description="Helical" evidence="7">
    <location>
        <begin position="54"/>
        <end position="74"/>
    </location>
</feature>
<feature type="transmembrane region" description="Helical" evidence="7">
    <location>
        <begin position="230"/>
        <end position="254"/>
    </location>
</feature>
<dbReference type="SMART" id="SM00563">
    <property type="entry name" value="PlsC"/>
    <property type="match status" value="1"/>
</dbReference>
<feature type="transmembrane region" description="Helical" evidence="7">
    <location>
        <begin position="266"/>
        <end position="285"/>
    </location>
</feature>
<keyword evidence="9" id="KW-0808">Transferase</keyword>